<feature type="domain" description="ABC transmembrane type-1" evidence="12">
    <location>
        <begin position="95"/>
        <end position="315"/>
    </location>
</feature>
<organism evidence="13 14">
    <name type="scientific">Sulfobacillus thermosulfidooxidans (strain DSM 9293 / VKM B-1269 / AT-1)</name>
    <dbReference type="NCBI Taxonomy" id="929705"/>
    <lineage>
        <taxon>Bacteria</taxon>
        <taxon>Bacillati</taxon>
        <taxon>Bacillota</taxon>
        <taxon>Clostridia</taxon>
        <taxon>Eubacteriales</taxon>
        <taxon>Clostridiales Family XVII. Incertae Sedis</taxon>
        <taxon>Sulfobacillus</taxon>
    </lineage>
</organism>
<feature type="transmembrane region" description="Helical" evidence="9">
    <location>
        <begin position="30"/>
        <end position="58"/>
    </location>
</feature>
<accession>A0A1W1WD16</accession>
<gene>
    <name evidence="13" type="ORF">SAMN00768000_1175</name>
</gene>
<reference evidence="14" key="1">
    <citation type="submission" date="2017-04" db="EMBL/GenBank/DDBJ databases">
        <authorList>
            <person name="Varghese N."/>
            <person name="Submissions S."/>
        </authorList>
    </citation>
    <scope>NUCLEOTIDE SEQUENCE [LARGE SCALE GENOMIC DNA]</scope>
    <source>
        <strain evidence="14">DSM 9293</strain>
    </source>
</reference>
<evidence type="ECO:0000313" key="14">
    <source>
        <dbReference type="Proteomes" id="UP000192660"/>
    </source>
</evidence>
<dbReference type="GO" id="GO:0042956">
    <property type="term" value="P:maltodextrin transmembrane transport"/>
    <property type="evidence" value="ECO:0007669"/>
    <property type="project" value="TreeGrafter"/>
</dbReference>
<dbReference type="Gene3D" id="1.20.58.370">
    <property type="entry name" value="MalF N-terminal region-like"/>
    <property type="match status" value="1"/>
</dbReference>
<dbReference type="PANTHER" id="PTHR47314">
    <property type="entry name" value="MALTOSE/MALTODEXTRIN TRANSPORT SYSTEM PERMEASE PROTEIN MALF"/>
    <property type="match status" value="1"/>
</dbReference>
<evidence type="ECO:0000256" key="5">
    <source>
        <dbReference type="ARBA" id="ARBA00022597"/>
    </source>
</evidence>
<comment type="subcellular location">
    <subcellularLocation>
        <location evidence="1 9">Cell membrane</location>
        <topology evidence="1 9">Multi-pass membrane protein</topology>
    </subcellularLocation>
</comment>
<keyword evidence="6 9" id="KW-0812">Transmembrane</keyword>
<dbReference type="InterPro" id="IPR035906">
    <property type="entry name" value="MetI-like_sf"/>
</dbReference>
<dbReference type="GO" id="GO:0015423">
    <property type="term" value="F:ABC-type maltose transporter activity"/>
    <property type="evidence" value="ECO:0007669"/>
    <property type="project" value="TreeGrafter"/>
</dbReference>
<keyword evidence="4 10" id="KW-1003">Cell membrane</keyword>
<evidence type="ECO:0000256" key="2">
    <source>
        <dbReference type="ARBA" id="ARBA00009047"/>
    </source>
</evidence>
<feature type="transmembrane region" description="Helical" evidence="9">
    <location>
        <begin position="130"/>
        <end position="150"/>
    </location>
</feature>
<dbReference type="Gene3D" id="1.10.3720.10">
    <property type="entry name" value="MetI-like"/>
    <property type="match status" value="1"/>
</dbReference>
<dbReference type="PROSITE" id="PS50928">
    <property type="entry name" value="ABC_TM1"/>
    <property type="match status" value="1"/>
</dbReference>
<dbReference type="EMBL" id="FWWY01000001">
    <property type="protein sequence ID" value="SMC03613.1"/>
    <property type="molecule type" value="Genomic_DNA"/>
</dbReference>
<feature type="transmembrane region" description="Helical" evidence="9">
    <location>
        <begin position="180"/>
        <end position="209"/>
    </location>
</feature>
<dbReference type="InterPro" id="IPR035277">
    <property type="entry name" value="MalF_N"/>
</dbReference>
<evidence type="ECO:0000256" key="9">
    <source>
        <dbReference type="RuleBase" id="RU363032"/>
    </source>
</evidence>
<comment type="caution">
    <text evidence="10">Lacks conserved residue(s) required for the propagation of feature annotation.</text>
</comment>
<comment type="function">
    <text evidence="10">Part of the ABC transporter complex MalEFGK involved in maltose/maltodextrin import. Probably responsible for the translocation of the substrate across the membrane.</text>
</comment>
<sequence>MTMAQAEITSQHSERPKLHLSKQRMREKPVAYAFLAPALITMSLISLAPIGYTIYISFTNFDAFHFMHYQFVGIQNFIALFNPNDPLSGVFIPTLIWTFAFAIITTLVNYFVGLVLAVLLNNKNMPEAPIYRAILIIPWAVPSLISLLAWQGLLNHSYGQINGFLHLLGLQGVDWLGNPFWARISVLMVNLWAGFPYMMTVCLGALQAIGPELYEAAAIDGANRTQQFRYITIPAIWKMTLPLVIPSFAFNFNNFNAVYLLTGGGPPRPTNQFAGYTDILASAAYKMTLTFNKYDWAAAISVVLFIIVGILSWLQMHYTHAFEESDIS</sequence>
<feature type="transmembrane region" description="Helical" evidence="9">
    <location>
        <begin position="296"/>
        <end position="314"/>
    </location>
</feature>
<evidence type="ECO:0000256" key="1">
    <source>
        <dbReference type="ARBA" id="ARBA00004651"/>
    </source>
</evidence>
<name>A0A1W1WD16_SULTA</name>
<evidence type="ECO:0000256" key="3">
    <source>
        <dbReference type="ARBA" id="ARBA00022448"/>
    </source>
</evidence>
<feature type="transmembrane region" description="Helical" evidence="9">
    <location>
        <begin position="95"/>
        <end position="118"/>
    </location>
</feature>
<feature type="region of interest" description="Disordered" evidence="11">
    <location>
        <begin position="1"/>
        <end position="22"/>
    </location>
</feature>
<feature type="transmembrane region" description="Helical" evidence="9">
    <location>
        <begin position="230"/>
        <end position="250"/>
    </location>
</feature>
<evidence type="ECO:0000256" key="8">
    <source>
        <dbReference type="ARBA" id="ARBA00023136"/>
    </source>
</evidence>
<keyword evidence="5 10" id="KW-0762">Sugar transport</keyword>
<dbReference type="AlphaFoldDB" id="A0A1W1WD16"/>
<dbReference type="Pfam" id="PF00528">
    <property type="entry name" value="BPD_transp_1"/>
    <property type="match status" value="1"/>
</dbReference>
<dbReference type="PANTHER" id="PTHR47314:SF1">
    <property type="entry name" value="MALTOSE_MALTODEXTRIN TRANSPORT SYSTEM PERMEASE PROTEIN MALF"/>
    <property type="match status" value="1"/>
</dbReference>
<comment type="similarity">
    <text evidence="2 10">Belongs to the binding-protein-dependent transport system permease family. MalFG subfamily.</text>
</comment>
<keyword evidence="8 9" id="KW-0472">Membrane</keyword>
<evidence type="ECO:0000256" key="7">
    <source>
        <dbReference type="ARBA" id="ARBA00022989"/>
    </source>
</evidence>
<keyword evidence="7 9" id="KW-1133">Transmembrane helix</keyword>
<protein>
    <recommendedName>
        <fullName evidence="10">Maltose/maltodextrin transport system permease protein</fullName>
    </recommendedName>
</protein>
<evidence type="ECO:0000259" key="12">
    <source>
        <dbReference type="PROSITE" id="PS50928"/>
    </source>
</evidence>
<dbReference type="SUPFAM" id="SSF160964">
    <property type="entry name" value="MalF N-terminal region-like"/>
    <property type="match status" value="1"/>
</dbReference>
<keyword evidence="3 9" id="KW-0813">Transport</keyword>
<evidence type="ECO:0000256" key="11">
    <source>
        <dbReference type="SAM" id="MobiDB-lite"/>
    </source>
</evidence>
<dbReference type="CDD" id="cd06261">
    <property type="entry name" value="TM_PBP2"/>
    <property type="match status" value="1"/>
</dbReference>
<dbReference type="GO" id="GO:1990060">
    <property type="term" value="C:maltose transport complex"/>
    <property type="evidence" value="ECO:0007669"/>
    <property type="project" value="TreeGrafter"/>
</dbReference>
<evidence type="ECO:0000313" key="13">
    <source>
        <dbReference type="EMBL" id="SMC03613.1"/>
    </source>
</evidence>
<dbReference type="Proteomes" id="UP000192660">
    <property type="component" value="Unassembled WGS sequence"/>
</dbReference>
<evidence type="ECO:0000256" key="6">
    <source>
        <dbReference type="ARBA" id="ARBA00022692"/>
    </source>
</evidence>
<evidence type="ECO:0000256" key="10">
    <source>
        <dbReference type="RuleBase" id="RU367050"/>
    </source>
</evidence>
<evidence type="ECO:0000256" key="4">
    <source>
        <dbReference type="ARBA" id="ARBA00022475"/>
    </source>
</evidence>
<dbReference type="InterPro" id="IPR000515">
    <property type="entry name" value="MetI-like"/>
</dbReference>
<keyword evidence="14" id="KW-1185">Reference proteome</keyword>
<proteinExistence type="inferred from homology"/>
<dbReference type="SUPFAM" id="SSF161098">
    <property type="entry name" value="MetI-like"/>
    <property type="match status" value="1"/>
</dbReference>